<organism evidence="1 2">
    <name type="scientific">Zarea fungicola</name>
    <dbReference type="NCBI Taxonomy" id="93591"/>
    <lineage>
        <taxon>Eukaryota</taxon>
        <taxon>Fungi</taxon>
        <taxon>Dikarya</taxon>
        <taxon>Ascomycota</taxon>
        <taxon>Pezizomycotina</taxon>
        <taxon>Sordariomycetes</taxon>
        <taxon>Hypocreomycetidae</taxon>
        <taxon>Hypocreales</taxon>
        <taxon>Cordycipitaceae</taxon>
        <taxon>Zarea</taxon>
    </lineage>
</organism>
<name>A0ACC1N7X7_9HYPO</name>
<comment type="caution">
    <text evidence="1">The sequence shown here is derived from an EMBL/GenBank/DDBJ whole genome shotgun (WGS) entry which is preliminary data.</text>
</comment>
<evidence type="ECO:0000313" key="2">
    <source>
        <dbReference type="Proteomes" id="UP001143910"/>
    </source>
</evidence>
<proteinExistence type="predicted"/>
<keyword evidence="2" id="KW-1185">Reference proteome</keyword>
<dbReference type="Proteomes" id="UP001143910">
    <property type="component" value="Unassembled WGS sequence"/>
</dbReference>
<accession>A0ACC1N7X7</accession>
<dbReference type="EMBL" id="JANJQO010000718">
    <property type="protein sequence ID" value="KAJ2975357.1"/>
    <property type="molecule type" value="Genomic_DNA"/>
</dbReference>
<reference evidence="1" key="1">
    <citation type="submission" date="2022-08" db="EMBL/GenBank/DDBJ databases">
        <title>Genome Sequence of Lecanicillium fungicola.</title>
        <authorList>
            <person name="Buettner E."/>
        </authorList>
    </citation>
    <scope>NUCLEOTIDE SEQUENCE</scope>
    <source>
        <strain evidence="1">Babe33</strain>
    </source>
</reference>
<gene>
    <name evidence="1" type="ORF">NQ176_g5567</name>
</gene>
<protein>
    <submittedName>
        <fullName evidence="1">Uncharacterized protein</fullName>
    </submittedName>
</protein>
<evidence type="ECO:0000313" key="1">
    <source>
        <dbReference type="EMBL" id="KAJ2975357.1"/>
    </source>
</evidence>
<sequence length="282" mass="30795">MPPPAPIALAYESDVLPAGGLTLAGLKREYILDGYYEHIYNPVDHTGISRLDKAFNDEMRLALDQAINQNDREFEALDWSVCDVSETRSMFGNDPIRRDAGLKRVMCSDKVAASSGRTRMTTSSCKAASTLGIHSDRAERKVSSHAPPFKRPIGASARLTHAKPSLPGQFCQGTTPGEAASRTTIGYNKGRTASSLMHPHWQASKNPTIQETRLALGNGCNPNITPARAAEVGDEKCPATSTERPQFTSIFYDNESDTEPLTLCGPLVDFDDDEAFELKMDM</sequence>